<evidence type="ECO:0000256" key="7">
    <source>
        <dbReference type="ARBA" id="ARBA00022801"/>
    </source>
</evidence>
<feature type="transmembrane region" description="Helical" evidence="17">
    <location>
        <begin position="47"/>
        <end position="66"/>
    </location>
</feature>
<dbReference type="GO" id="GO:0050380">
    <property type="term" value="F:undecaprenyl-diphosphatase activity"/>
    <property type="evidence" value="ECO:0007669"/>
    <property type="project" value="UniProtKB-UniRule"/>
</dbReference>
<dbReference type="GO" id="GO:0005886">
    <property type="term" value="C:plasma membrane"/>
    <property type="evidence" value="ECO:0007669"/>
    <property type="project" value="UniProtKB-SubCell"/>
</dbReference>
<dbReference type="STRING" id="663278.Ethha_1125"/>
<keyword evidence="10 17" id="KW-1133">Transmembrane helix</keyword>
<dbReference type="HAMAP" id="MF_01006">
    <property type="entry name" value="Undec_diphosphatase"/>
    <property type="match status" value="1"/>
</dbReference>
<dbReference type="EC" id="3.6.1.27" evidence="3 17"/>
<feature type="transmembrane region" description="Helical" evidence="17">
    <location>
        <begin position="87"/>
        <end position="104"/>
    </location>
</feature>
<keyword evidence="19" id="KW-1185">Reference proteome</keyword>
<evidence type="ECO:0000256" key="17">
    <source>
        <dbReference type="HAMAP-Rule" id="MF_01006"/>
    </source>
</evidence>
<dbReference type="GO" id="GO:0046677">
    <property type="term" value="P:response to antibiotic"/>
    <property type="evidence" value="ECO:0007669"/>
    <property type="project" value="UniProtKB-UniRule"/>
</dbReference>
<keyword evidence="11 17" id="KW-0472">Membrane</keyword>
<feature type="transmembrane region" description="Helical" evidence="17">
    <location>
        <begin position="216"/>
        <end position="239"/>
    </location>
</feature>
<name>E6U4P8_ETHHY</name>
<evidence type="ECO:0000256" key="8">
    <source>
        <dbReference type="ARBA" id="ARBA00022960"/>
    </source>
</evidence>
<dbReference type="InterPro" id="IPR003824">
    <property type="entry name" value="UppP"/>
</dbReference>
<evidence type="ECO:0000256" key="1">
    <source>
        <dbReference type="ARBA" id="ARBA00004651"/>
    </source>
</evidence>
<dbReference type="Pfam" id="PF02673">
    <property type="entry name" value="BacA"/>
    <property type="match status" value="1"/>
</dbReference>
<feature type="transmembrane region" description="Helical" evidence="17">
    <location>
        <begin position="110"/>
        <end position="131"/>
    </location>
</feature>
<keyword evidence="8 17" id="KW-0133">Cell shape</keyword>
<evidence type="ECO:0000256" key="9">
    <source>
        <dbReference type="ARBA" id="ARBA00022984"/>
    </source>
</evidence>
<evidence type="ECO:0000256" key="4">
    <source>
        <dbReference type="ARBA" id="ARBA00021581"/>
    </source>
</evidence>
<evidence type="ECO:0000256" key="14">
    <source>
        <dbReference type="ARBA" id="ARBA00032707"/>
    </source>
</evidence>
<dbReference type="GO" id="GO:0009252">
    <property type="term" value="P:peptidoglycan biosynthetic process"/>
    <property type="evidence" value="ECO:0007669"/>
    <property type="project" value="UniProtKB-KW"/>
</dbReference>
<keyword evidence="5 17" id="KW-1003">Cell membrane</keyword>
<comment type="catalytic activity">
    <reaction evidence="16 17">
        <text>di-trans,octa-cis-undecaprenyl diphosphate + H2O = di-trans,octa-cis-undecaprenyl phosphate + phosphate + H(+)</text>
        <dbReference type="Rhea" id="RHEA:28094"/>
        <dbReference type="ChEBI" id="CHEBI:15377"/>
        <dbReference type="ChEBI" id="CHEBI:15378"/>
        <dbReference type="ChEBI" id="CHEBI:43474"/>
        <dbReference type="ChEBI" id="CHEBI:58405"/>
        <dbReference type="ChEBI" id="CHEBI:60392"/>
        <dbReference type="EC" id="3.6.1.27"/>
    </reaction>
</comment>
<evidence type="ECO:0000313" key="19">
    <source>
        <dbReference type="Proteomes" id="UP000001551"/>
    </source>
</evidence>
<dbReference type="PANTHER" id="PTHR30622">
    <property type="entry name" value="UNDECAPRENYL-DIPHOSPHATASE"/>
    <property type="match status" value="1"/>
</dbReference>
<evidence type="ECO:0000256" key="3">
    <source>
        <dbReference type="ARBA" id="ARBA00012374"/>
    </source>
</evidence>
<dbReference type="RefSeq" id="WP_013485037.1">
    <property type="nucleotide sequence ID" value="NC_014828.1"/>
</dbReference>
<evidence type="ECO:0000256" key="10">
    <source>
        <dbReference type="ARBA" id="ARBA00022989"/>
    </source>
</evidence>
<dbReference type="eggNOG" id="COG1968">
    <property type="taxonomic scope" value="Bacteria"/>
</dbReference>
<evidence type="ECO:0000313" key="18">
    <source>
        <dbReference type="EMBL" id="ADU26676.1"/>
    </source>
</evidence>
<evidence type="ECO:0000256" key="12">
    <source>
        <dbReference type="ARBA" id="ARBA00023251"/>
    </source>
</evidence>
<keyword evidence="12 17" id="KW-0046">Antibiotic resistance</keyword>
<comment type="function">
    <text evidence="17">Catalyzes the dephosphorylation of undecaprenyl diphosphate (UPP). Confers resistance to bacitracin.</text>
</comment>
<evidence type="ECO:0000256" key="5">
    <source>
        <dbReference type="ARBA" id="ARBA00022475"/>
    </source>
</evidence>
<evidence type="ECO:0000256" key="2">
    <source>
        <dbReference type="ARBA" id="ARBA00010621"/>
    </source>
</evidence>
<dbReference type="AlphaFoldDB" id="E6U4P8"/>
<sequence length="272" mass="29605">MNILQTIVLAIIQGISELFPVSSVAHSVIAPYVFGWKLDPTFLKQNFLEFVVMMHLGTTAALLVYFRKDWAEIIRSMFVRGQSKKTLLLLAAGSVPAAVLGLIFEKKITSVFSNVTVAAAFLIANGVLLFLGERLRRKGTKTIEDLTWKQAGVIGLFQSLALIPGFSRSGSSMTAGFWVGLSNEESAKFSMLLAAPAILGAGLFEVPKMVRVHTPGLLQLSLVGGIVAGAFAFLSVFLLMKWFHRKEINTMAPFSVYCAVVGLLVLGSRFLF</sequence>
<evidence type="ECO:0000256" key="6">
    <source>
        <dbReference type="ARBA" id="ARBA00022692"/>
    </source>
</evidence>
<organism evidence="18 19">
    <name type="scientific">Ethanoligenens harbinense (strain DSM 18485 / JCM 12961 / CGMCC 1.5033 / YUAN-3)</name>
    <dbReference type="NCBI Taxonomy" id="663278"/>
    <lineage>
        <taxon>Bacteria</taxon>
        <taxon>Bacillati</taxon>
        <taxon>Bacillota</taxon>
        <taxon>Clostridia</taxon>
        <taxon>Eubacteriales</taxon>
        <taxon>Oscillospiraceae</taxon>
        <taxon>Ethanoligenens</taxon>
    </lineage>
</organism>
<dbReference type="EMBL" id="CP002400">
    <property type="protein sequence ID" value="ADU26676.1"/>
    <property type="molecule type" value="Genomic_DNA"/>
</dbReference>
<evidence type="ECO:0000256" key="13">
    <source>
        <dbReference type="ARBA" id="ARBA00023316"/>
    </source>
</evidence>
<dbReference type="KEGG" id="eha:Ethha_1125"/>
<accession>E6U4P8</accession>
<keyword evidence="7 17" id="KW-0378">Hydrolase</keyword>
<gene>
    <name evidence="17" type="primary">uppP</name>
    <name evidence="18" type="ordered locus">Ethha_1125</name>
</gene>
<reference evidence="18 19" key="1">
    <citation type="submission" date="2010-12" db="EMBL/GenBank/DDBJ databases">
        <title>Complete sequence of Ethanoligenens harbinense YUAN-3.</title>
        <authorList>
            <person name="Lucas S."/>
            <person name="Copeland A."/>
            <person name="Lapidus A."/>
            <person name="Cheng J.-F."/>
            <person name="Bruce D."/>
            <person name="Goodwin L."/>
            <person name="Pitluck S."/>
            <person name="Chertkov O."/>
            <person name="Misra M."/>
            <person name="Detter J.C."/>
            <person name="Han C."/>
            <person name="Tapia R."/>
            <person name="Land M."/>
            <person name="Hauser L."/>
            <person name="Jeffries C."/>
            <person name="Kyrpides N."/>
            <person name="Ivanova N."/>
            <person name="Mikhailova N."/>
            <person name="Wang A."/>
            <person name="Mouttaki H."/>
            <person name="He Z."/>
            <person name="Zhou J."/>
            <person name="Hemme C.L."/>
            <person name="Woyke T."/>
        </authorList>
    </citation>
    <scope>NUCLEOTIDE SEQUENCE [LARGE SCALE GENOMIC DNA]</scope>
    <source>
        <strain evidence="19">DSM 18485 / JCM 12961 / CGMCC 1.5033 / YUAN-3</strain>
    </source>
</reference>
<evidence type="ECO:0000256" key="15">
    <source>
        <dbReference type="ARBA" id="ARBA00032932"/>
    </source>
</evidence>
<dbReference type="GO" id="GO:0071555">
    <property type="term" value="P:cell wall organization"/>
    <property type="evidence" value="ECO:0007669"/>
    <property type="project" value="UniProtKB-KW"/>
</dbReference>
<keyword evidence="13 17" id="KW-0961">Cell wall biogenesis/degradation</keyword>
<keyword evidence="9 17" id="KW-0573">Peptidoglycan synthesis</keyword>
<comment type="subcellular location">
    <subcellularLocation>
        <location evidence="1 17">Cell membrane</location>
        <topology evidence="1 17">Multi-pass membrane protein</topology>
    </subcellularLocation>
</comment>
<dbReference type="PANTHER" id="PTHR30622:SF4">
    <property type="entry name" value="UNDECAPRENYL-DIPHOSPHATASE"/>
    <property type="match status" value="1"/>
</dbReference>
<feature type="transmembrane region" description="Helical" evidence="17">
    <location>
        <begin position="251"/>
        <end position="271"/>
    </location>
</feature>
<proteinExistence type="inferred from homology"/>
<comment type="similarity">
    <text evidence="2 17">Belongs to the UppP family.</text>
</comment>
<comment type="miscellaneous">
    <text evidence="17">Bacitracin is thought to be involved in the inhibition of peptidoglycan synthesis by sequestering undecaprenyl diphosphate, thereby reducing the pool of lipid carrier available.</text>
</comment>
<dbReference type="GO" id="GO:0008360">
    <property type="term" value="P:regulation of cell shape"/>
    <property type="evidence" value="ECO:0007669"/>
    <property type="project" value="UniProtKB-KW"/>
</dbReference>
<evidence type="ECO:0000256" key="16">
    <source>
        <dbReference type="ARBA" id="ARBA00047594"/>
    </source>
</evidence>
<keyword evidence="6 17" id="KW-0812">Transmembrane</keyword>
<dbReference type="HOGENOM" id="CLU_060296_1_0_9"/>
<evidence type="ECO:0000256" key="11">
    <source>
        <dbReference type="ARBA" id="ARBA00023136"/>
    </source>
</evidence>
<dbReference type="Proteomes" id="UP000001551">
    <property type="component" value="Chromosome"/>
</dbReference>
<protein>
    <recommendedName>
        <fullName evidence="4 17">Undecaprenyl-diphosphatase</fullName>
        <ecNumber evidence="3 17">3.6.1.27</ecNumber>
    </recommendedName>
    <alternativeName>
        <fullName evidence="15 17">Bacitracin resistance protein</fullName>
    </alternativeName>
    <alternativeName>
        <fullName evidence="14 17">Undecaprenyl pyrophosphate phosphatase</fullName>
    </alternativeName>
</protein>